<feature type="compositionally biased region" description="Polar residues" evidence="3">
    <location>
        <begin position="202"/>
        <end position="216"/>
    </location>
</feature>
<organism evidence="6">
    <name type="scientific">Nilaparvata lugens</name>
    <name type="common">Brown planthopper</name>
    <dbReference type="NCBI Taxonomy" id="108931"/>
    <lineage>
        <taxon>Eukaryota</taxon>
        <taxon>Metazoa</taxon>
        <taxon>Ecdysozoa</taxon>
        <taxon>Arthropoda</taxon>
        <taxon>Hexapoda</taxon>
        <taxon>Insecta</taxon>
        <taxon>Pterygota</taxon>
        <taxon>Neoptera</taxon>
        <taxon>Paraneoptera</taxon>
        <taxon>Hemiptera</taxon>
        <taxon>Auchenorrhyncha</taxon>
        <taxon>Fulgoroidea</taxon>
        <taxon>Delphacidae</taxon>
        <taxon>Delphacinae</taxon>
        <taxon>Nilaparvata</taxon>
    </lineage>
</organism>
<dbReference type="Gene3D" id="3.30.70.1470">
    <property type="entry name" value="Caspase-like"/>
    <property type="match status" value="1"/>
</dbReference>
<evidence type="ECO:0000256" key="1">
    <source>
        <dbReference type="ARBA" id="ARBA00010134"/>
    </source>
</evidence>
<dbReference type="GO" id="GO:0043525">
    <property type="term" value="P:positive regulation of neuron apoptotic process"/>
    <property type="evidence" value="ECO:0007669"/>
    <property type="project" value="TreeGrafter"/>
</dbReference>
<dbReference type="PANTHER" id="PTHR10454:SF210">
    <property type="entry name" value="CASPASE-2"/>
    <property type="match status" value="1"/>
</dbReference>
<feature type="region of interest" description="Disordered" evidence="3">
    <location>
        <begin position="267"/>
        <end position="289"/>
    </location>
</feature>
<sequence>MAGSKQIHLQTLNHKDQMYEDRDLKFAKPEGRSLLQYGNAHTAATDKPQKLLAMTRSGQRDLHINSAKPRPERWRTQLLEPLSLIGPHNLLRRPGNCSQQQPIHQLPPIAAIRQQVPPLPNSHSRMCEQSSYPQRARLHVDAREQALRQLAGNPQRISDAPYREIFGLHRLNRKTIQLRDITAADNEVQPLDAQTKTTVLHAQPTSHNDATMSNTPEPDATATAALEAKPKKPDHQQSNCPTQRDALNLRRQNPGIGLIINLQKFHRNVNRNNTNNPSPEPPRRRDGTQVDQERLNDAFPTMGKNVQPYDKVEHLAIKEGKRCACHRTLLPVSREVNILSHGIQDAIYPWNNTARKITDIEDIIDSCDGSAMQGKSMVEAQACQGKSVEFGPENSLDRIIYIPSDADFLIAMSTFESFVSMRNTGKGSWFIGSPSDPIERRSTNEPNAHIQTIVRNEVTPKRASNHKSKEPIVEREVNIPSVL</sequence>
<dbReference type="EMBL" id="FM212938">
    <property type="protein sequence ID" value="CAR82269.1"/>
    <property type="molecule type" value="mRNA"/>
</dbReference>
<feature type="domain" description="Caspase family p20" evidence="5">
    <location>
        <begin position="253"/>
        <end position="387"/>
    </location>
</feature>
<dbReference type="GO" id="GO:0005737">
    <property type="term" value="C:cytoplasm"/>
    <property type="evidence" value="ECO:0007669"/>
    <property type="project" value="TreeGrafter"/>
</dbReference>
<name>B6ETS5_NILLU</name>
<dbReference type="MEROPS" id="C14.040"/>
<comment type="similarity">
    <text evidence="1 2">Belongs to the peptidase C14A family.</text>
</comment>
<dbReference type="InterPro" id="IPR002138">
    <property type="entry name" value="Pept_C14_p10"/>
</dbReference>
<dbReference type="AlphaFoldDB" id="B6ETS5"/>
<feature type="domain" description="Caspase family p10" evidence="4">
    <location>
        <begin position="398"/>
        <end position="471"/>
    </location>
</feature>
<dbReference type="SUPFAM" id="SSF52129">
    <property type="entry name" value="Caspase-like"/>
    <property type="match status" value="1"/>
</dbReference>
<dbReference type="InterPro" id="IPR011600">
    <property type="entry name" value="Pept_C14_caspase"/>
</dbReference>
<dbReference type="Pfam" id="PF00656">
    <property type="entry name" value="Peptidase_C14"/>
    <property type="match status" value="1"/>
</dbReference>
<feature type="region of interest" description="Disordered" evidence="3">
    <location>
        <begin position="202"/>
        <end position="221"/>
    </location>
</feature>
<dbReference type="InterPro" id="IPR015917">
    <property type="entry name" value="Pept_C14A"/>
</dbReference>
<dbReference type="InterPro" id="IPR001309">
    <property type="entry name" value="Pept_C14_p20"/>
</dbReference>
<accession>B6ETS5</accession>
<dbReference type="GO" id="GO:0006508">
    <property type="term" value="P:proteolysis"/>
    <property type="evidence" value="ECO:0007669"/>
    <property type="project" value="InterPro"/>
</dbReference>
<dbReference type="InterPro" id="IPR029030">
    <property type="entry name" value="Caspase-like_dom_sf"/>
</dbReference>
<protein>
    <submittedName>
        <fullName evidence="6">Procaspase-8</fullName>
    </submittedName>
</protein>
<evidence type="ECO:0000313" key="6">
    <source>
        <dbReference type="EMBL" id="CAR82269.1"/>
    </source>
</evidence>
<dbReference type="PROSITE" id="PS50207">
    <property type="entry name" value="CASPASE_P10"/>
    <property type="match status" value="1"/>
</dbReference>
<evidence type="ECO:0000256" key="3">
    <source>
        <dbReference type="SAM" id="MobiDB-lite"/>
    </source>
</evidence>
<gene>
    <name evidence="6" type="primary">caspase-8</name>
</gene>
<dbReference type="InterPro" id="IPR002398">
    <property type="entry name" value="Pept_C14"/>
</dbReference>
<feature type="region of interest" description="Disordered" evidence="3">
    <location>
        <begin position="227"/>
        <end position="250"/>
    </location>
</feature>
<dbReference type="GO" id="GO:0004197">
    <property type="term" value="F:cysteine-type endopeptidase activity"/>
    <property type="evidence" value="ECO:0007669"/>
    <property type="project" value="InterPro"/>
</dbReference>
<dbReference type="GO" id="GO:0006915">
    <property type="term" value="P:apoptotic process"/>
    <property type="evidence" value="ECO:0007669"/>
    <property type="project" value="TreeGrafter"/>
</dbReference>
<evidence type="ECO:0000256" key="2">
    <source>
        <dbReference type="RuleBase" id="RU003971"/>
    </source>
</evidence>
<dbReference type="SMART" id="SM00115">
    <property type="entry name" value="CASc"/>
    <property type="match status" value="1"/>
</dbReference>
<proteinExistence type="evidence at transcript level"/>
<evidence type="ECO:0000259" key="4">
    <source>
        <dbReference type="PROSITE" id="PS50207"/>
    </source>
</evidence>
<dbReference type="PANTHER" id="PTHR10454">
    <property type="entry name" value="CASPASE"/>
    <property type="match status" value="1"/>
</dbReference>
<evidence type="ECO:0000259" key="5">
    <source>
        <dbReference type="PROSITE" id="PS50208"/>
    </source>
</evidence>
<reference evidence="6" key="1">
    <citation type="submission" date="2008-10" db="EMBL/GenBank/DDBJ databases">
        <title>Detection of midgut apoptosis in Nilaparvata lugens larvae.</title>
        <authorList>
            <person name="Yang Z."/>
        </authorList>
    </citation>
    <scope>NUCLEOTIDE SEQUENCE</scope>
    <source>
        <tissue evidence="6">Midgut of larvae</tissue>
    </source>
</reference>
<dbReference type="PROSITE" id="PS50208">
    <property type="entry name" value="CASPASE_P20"/>
    <property type="match status" value="1"/>
</dbReference>
<dbReference type="Gene3D" id="3.40.50.1460">
    <property type="match status" value="1"/>
</dbReference>